<accession>A0ABS4S513</accession>
<feature type="transmembrane region" description="Helical" evidence="2">
    <location>
        <begin position="21"/>
        <end position="43"/>
    </location>
</feature>
<name>A0ABS4S513_9BACI</name>
<proteinExistence type="predicted"/>
<comment type="caution">
    <text evidence="4">The sequence shown here is derived from an EMBL/GenBank/DDBJ whole genome shotgun (WGS) entry which is preliminary data.</text>
</comment>
<evidence type="ECO:0000259" key="3">
    <source>
        <dbReference type="Pfam" id="PF07423"/>
    </source>
</evidence>
<sequence length="239" mass="27720">MNAERKDSRIDKFEKRRKTTKSITLLIIIGAALIILLLFIWIFGGSDKESEVLDEASNEIQRNDNESNDLIIEDDTDEDVKEEKDTNNNEKEAINEDKDKEKDSEEKNKDKKEEEEEDKDAEKNHEVETEQVESPDDNVSKAYKGDWKPIETEQSGQHTTNYDDESQDRKEMEKAIKSVTGLDDDMILWWVGNDGDQQKVVATVSPSDNSKTYRVYLSWIDNNGWKPTKVEELKVNDKR</sequence>
<dbReference type="GO" id="GO:0051301">
    <property type="term" value="P:cell division"/>
    <property type="evidence" value="ECO:0007669"/>
    <property type="project" value="UniProtKB-KW"/>
</dbReference>
<protein>
    <submittedName>
        <fullName evidence="4">FtsZ-interacting cell division protein ZipA</fullName>
    </submittedName>
</protein>
<dbReference type="Pfam" id="PF07423">
    <property type="entry name" value="DUF1510"/>
    <property type="match status" value="1"/>
</dbReference>
<keyword evidence="2" id="KW-0472">Membrane</keyword>
<evidence type="ECO:0000256" key="1">
    <source>
        <dbReference type="SAM" id="MobiDB-lite"/>
    </source>
</evidence>
<keyword evidence="4" id="KW-0131">Cell cycle</keyword>
<gene>
    <name evidence="4" type="ORF">J2Z81_000519</name>
</gene>
<dbReference type="RefSeq" id="WP_226370650.1">
    <property type="nucleotide sequence ID" value="NZ_JAGIKX010000002.1"/>
</dbReference>
<feature type="compositionally biased region" description="Basic and acidic residues" evidence="1">
    <location>
        <begin position="81"/>
        <end position="112"/>
    </location>
</feature>
<feature type="domain" description="DUF1510" evidence="3">
    <location>
        <begin position="143"/>
        <end position="233"/>
    </location>
</feature>
<keyword evidence="2" id="KW-1133">Transmembrane helix</keyword>
<dbReference type="InterPro" id="IPR009988">
    <property type="entry name" value="DUF1510"/>
</dbReference>
<feature type="region of interest" description="Disordered" evidence="1">
    <location>
        <begin position="54"/>
        <end position="173"/>
    </location>
</feature>
<reference evidence="4 5" key="1">
    <citation type="submission" date="2021-03" db="EMBL/GenBank/DDBJ databases">
        <title>Genomic Encyclopedia of Type Strains, Phase IV (KMG-IV): sequencing the most valuable type-strain genomes for metagenomic binning, comparative biology and taxonomic classification.</title>
        <authorList>
            <person name="Goeker M."/>
        </authorList>
    </citation>
    <scope>NUCLEOTIDE SEQUENCE [LARGE SCALE GENOMIC DNA]</scope>
    <source>
        <strain evidence="4 5">DSM 25790</strain>
    </source>
</reference>
<keyword evidence="4" id="KW-0132">Cell division</keyword>
<dbReference type="EMBL" id="JAGIKX010000002">
    <property type="protein sequence ID" value="MBP2256586.1"/>
    <property type="molecule type" value="Genomic_DNA"/>
</dbReference>
<feature type="compositionally biased region" description="Acidic residues" evidence="1">
    <location>
        <begin position="71"/>
        <end position="80"/>
    </location>
</feature>
<organism evidence="4 5">
    <name type="scientific">Virgibacillus alimentarius</name>
    <dbReference type="NCBI Taxonomy" id="698769"/>
    <lineage>
        <taxon>Bacteria</taxon>
        <taxon>Bacillati</taxon>
        <taxon>Bacillota</taxon>
        <taxon>Bacilli</taxon>
        <taxon>Bacillales</taxon>
        <taxon>Bacillaceae</taxon>
        <taxon>Virgibacillus</taxon>
    </lineage>
</organism>
<evidence type="ECO:0000313" key="5">
    <source>
        <dbReference type="Proteomes" id="UP001519294"/>
    </source>
</evidence>
<evidence type="ECO:0000256" key="2">
    <source>
        <dbReference type="SAM" id="Phobius"/>
    </source>
</evidence>
<keyword evidence="5" id="KW-1185">Reference proteome</keyword>
<dbReference type="Proteomes" id="UP001519294">
    <property type="component" value="Unassembled WGS sequence"/>
</dbReference>
<keyword evidence="2" id="KW-0812">Transmembrane</keyword>
<evidence type="ECO:0000313" key="4">
    <source>
        <dbReference type="EMBL" id="MBP2256586.1"/>
    </source>
</evidence>